<dbReference type="AlphaFoldDB" id="A0AAN7L9Y6"/>
<gene>
    <name evidence="1" type="ORF">SAY86_016213</name>
</gene>
<accession>A0AAN7L9Y6</accession>
<name>A0AAN7L9Y6_TRANT</name>
<dbReference type="Proteomes" id="UP001346149">
    <property type="component" value="Unassembled WGS sequence"/>
</dbReference>
<evidence type="ECO:0000313" key="2">
    <source>
        <dbReference type="Proteomes" id="UP001346149"/>
    </source>
</evidence>
<protein>
    <submittedName>
        <fullName evidence="1">Uncharacterized protein</fullName>
    </submittedName>
</protein>
<comment type="caution">
    <text evidence="1">The sequence shown here is derived from an EMBL/GenBank/DDBJ whole genome shotgun (WGS) entry which is preliminary data.</text>
</comment>
<evidence type="ECO:0000313" key="1">
    <source>
        <dbReference type="EMBL" id="KAK4782111.1"/>
    </source>
</evidence>
<organism evidence="1 2">
    <name type="scientific">Trapa natans</name>
    <name type="common">Water chestnut</name>
    <dbReference type="NCBI Taxonomy" id="22666"/>
    <lineage>
        <taxon>Eukaryota</taxon>
        <taxon>Viridiplantae</taxon>
        <taxon>Streptophyta</taxon>
        <taxon>Embryophyta</taxon>
        <taxon>Tracheophyta</taxon>
        <taxon>Spermatophyta</taxon>
        <taxon>Magnoliopsida</taxon>
        <taxon>eudicotyledons</taxon>
        <taxon>Gunneridae</taxon>
        <taxon>Pentapetalae</taxon>
        <taxon>rosids</taxon>
        <taxon>malvids</taxon>
        <taxon>Myrtales</taxon>
        <taxon>Lythraceae</taxon>
        <taxon>Trapa</taxon>
    </lineage>
</organism>
<reference evidence="1 2" key="1">
    <citation type="journal article" date="2023" name="Hortic Res">
        <title>Pangenome of water caltrop reveals structural variations and asymmetric subgenome divergence after allopolyploidization.</title>
        <authorList>
            <person name="Zhang X."/>
            <person name="Chen Y."/>
            <person name="Wang L."/>
            <person name="Yuan Y."/>
            <person name="Fang M."/>
            <person name="Shi L."/>
            <person name="Lu R."/>
            <person name="Comes H.P."/>
            <person name="Ma Y."/>
            <person name="Chen Y."/>
            <person name="Huang G."/>
            <person name="Zhou Y."/>
            <person name="Zheng Z."/>
            <person name="Qiu Y."/>
        </authorList>
    </citation>
    <scope>NUCLEOTIDE SEQUENCE [LARGE SCALE GENOMIC DNA]</scope>
    <source>
        <strain evidence="1">F231</strain>
    </source>
</reference>
<proteinExistence type="predicted"/>
<keyword evidence="2" id="KW-1185">Reference proteome</keyword>
<dbReference type="EMBL" id="JAXQNO010000016">
    <property type="protein sequence ID" value="KAK4782111.1"/>
    <property type="molecule type" value="Genomic_DNA"/>
</dbReference>
<sequence>MHFSMQETTVSRGCRTKPCILDAQLKIPRVICTPASNSIRLKLTYVRCYVGKTISRQGSVSAITGQNKPNGSFLHLSIKYVRGPEHRIGEPSQKLSPIFLMLLISFRLTLKGIPET</sequence>